<dbReference type="InterPro" id="IPR056120">
    <property type="entry name" value="DUF7703"/>
</dbReference>
<keyword evidence="4" id="KW-1185">Reference proteome</keyword>
<feature type="transmembrane region" description="Helical" evidence="1">
    <location>
        <begin position="84"/>
        <end position="106"/>
    </location>
</feature>
<keyword evidence="1" id="KW-0472">Membrane</keyword>
<dbReference type="AlphaFoldDB" id="A0A1L9S8N8"/>
<dbReference type="GeneID" id="34610417"/>
<feature type="transmembrane region" description="Helical" evidence="1">
    <location>
        <begin position="118"/>
        <end position="139"/>
    </location>
</feature>
<organism evidence="3 4">
    <name type="scientific">Penicilliopsis zonata CBS 506.65</name>
    <dbReference type="NCBI Taxonomy" id="1073090"/>
    <lineage>
        <taxon>Eukaryota</taxon>
        <taxon>Fungi</taxon>
        <taxon>Dikarya</taxon>
        <taxon>Ascomycota</taxon>
        <taxon>Pezizomycotina</taxon>
        <taxon>Eurotiomycetes</taxon>
        <taxon>Eurotiomycetidae</taxon>
        <taxon>Eurotiales</taxon>
        <taxon>Aspergillaceae</taxon>
        <taxon>Penicilliopsis</taxon>
    </lineage>
</organism>
<evidence type="ECO:0000313" key="4">
    <source>
        <dbReference type="Proteomes" id="UP000184188"/>
    </source>
</evidence>
<feature type="transmembrane region" description="Helical" evidence="1">
    <location>
        <begin position="54"/>
        <end position="72"/>
    </location>
</feature>
<keyword evidence="1" id="KW-1133">Transmembrane helix</keyword>
<protein>
    <recommendedName>
        <fullName evidence="2">DUF7703 domain-containing protein</fullName>
    </recommendedName>
</protein>
<feature type="transmembrane region" description="Helical" evidence="1">
    <location>
        <begin position="20"/>
        <end position="42"/>
    </location>
</feature>
<feature type="domain" description="DUF7703" evidence="2">
    <location>
        <begin position="26"/>
        <end position="256"/>
    </location>
</feature>
<dbReference type="Pfam" id="PF24802">
    <property type="entry name" value="DUF7703"/>
    <property type="match status" value="1"/>
</dbReference>
<dbReference type="OrthoDB" id="405906at2759"/>
<gene>
    <name evidence="3" type="ORF">ASPZODRAFT_135983</name>
</gene>
<accession>A0A1L9S8N8</accession>
<dbReference type="Proteomes" id="UP000184188">
    <property type="component" value="Unassembled WGS sequence"/>
</dbReference>
<reference evidence="4" key="1">
    <citation type="journal article" date="2017" name="Genome Biol.">
        <title>Comparative genomics reveals high biological diversity and specific adaptations in the industrially and medically important fungal genus Aspergillus.</title>
        <authorList>
            <person name="de Vries R.P."/>
            <person name="Riley R."/>
            <person name="Wiebenga A."/>
            <person name="Aguilar-Osorio G."/>
            <person name="Amillis S."/>
            <person name="Uchima C.A."/>
            <person name="Anderluh G."/>
            <person name="Asadollahi M."/>
            <person name="Askin M."/>
            <person name="Barry K."/>
            <person name="Battaglia E."/>
            <person name="Bayram O."/>
            <person name="Benocci T."/>
            <person name="Braus-Stromeyer S.A."/>
            <person name="Caldana C."/>
            <person name="Canovas D."/>
            <person name="Cerqueira G.C."/>
            <person name="Chen F."/>
            <person name="Chen W."/>
            <person name="Choi C."/>
            <person name="Clum A."/>
            <person name="Dos Santos R.A."/>
            <person name="Damasio A.R."/>
            <person name="Diallinas G."/>
            <person name="Emri T."/>
            <person name="Fekete E."/>
            <person name="Flipphi M."/>
            <person name="Freyberg S."/>
            <person name="Gallo A."/>
            <person name="Gournas C."/>
            <person name="Habgood R."/>
            <person name="Hainaut M."/>
            <person name="Harispe M.L."/>
            <person name="Henrissat B."/>
            <person name="Hilden K.S."/>
            <person name="Hope R."/>
            <person name="Hossain A."/>
            <person name="Karabika E."/>
            <person name="Karaffa L."/>
            <person name="Karanyi Z."/>
            <person name="Krasevec N."/>
            <person name="Kuo A."/>
            <person name="Kusch H."/>
            <person name="LaButti K."/>
            <person name="Lagendijk E.L."/>
            <person name="Lapidus A."/>
            <person name="Levasseur A."/>
            <person name="Lindquist E."/>
            <person name="Lipzen A."/>
            <person name="Logrieco A.F."/>
            <person name="MacCabe A."/>
            <person name="Maekelae M.R."/>
            <person name="Malavazi I."/>
            <person name="Melin P."/>
            <person name="Meyer V."/>
            <person name="Mielnichuk N."/>
            <person name="Miskei M."/>
            <person name="Molnar A.P."/>
            <person name="Mule G."/>
            <person name="Ngan C.Y."/>
            <person name="Orejas M."/>
            <person name="Orosz E."/>
            <person name="Ouedraogo J.P."/>
            <person name="Overkamp K.M."/>
            <person name="Park H.-S."/>
            <person name="Perrone G."/>
            <person name="Piumi F."/>
            <person name="Punt P.J."/>
            <person name="Ram A.F."/>
            <person name="Ramon A."/>
            <person name="Rauscher S."/>
            <person name="Record E."/>
            <person name="Riano-Pachon D.M."/>
            <person name="Robert V."/>
            <person name="Roehrig J."/>
            <person name="Ruller R."/>
            <person name="Salamov A."/>
            <person name="Salih N.S."/>
            <person name="Samson R.A."/>
            <person name="Sandor E."/>
            <person name="Sanguinetti M."/>
            <person name="Schuetze T."/>
            <person name="Sepcic K."/>
            <person name="Shelest E."/>
            <person name="Sherlock G."/>
            <person name="Sophianopoulou V."/>
            <person name="Squina F.M."/>
            <person name="Sun H."/>
            <person name="Susca A."/>
            <person name="Todd R.B."/>
            <person name="Tsang A."/>
            <person name="Unkles S.E."/>
            <person name="van de Wiele N."/>
            <person name="van Rossen-Uffink D."/>
            <person name="Oliveira J.V."/>
            <person name="Vesth T.C."/>
            <person name="Visser J."/>
            <person name="Yu J.-H."/>
            <person name="Zhou M."/>
            <person name="Andersen M.R."/>
            <person name="Archer D.B."/>
            <person name="Baker S.E."/>
            <person name="Benoit I."/>
            <person name="Brakhage A.A."/>
            <person name="Braus G.H."/>
            <person name="Fischer R."/>
            <person name="Frisvad J.C."/>
            <person name="Goldman G.H."/>
            <person name="Houbraken J."/>
            <person name="Oakley B."/>
            <person name="Pocsi I."/>
            <person name="Scazzocchio C."/>
            <person name="Seiboth B."/>
            <person name="vanKuyk P.A."/>
            <person name="Wortman J."/>
            <person name="Dyer P.S."/>
            <person name="Grigoriev I.V."/>
        </authorList>
    </citation>
    <scope>NUCLEOTIDE SEQUENCE [LARGE SCALE GENOMIC DNA]</scope>
    <source>
        <strain evidence="4">CBS 506.65</strain>
    </source>
</reference>
<dbReference type="PANTHER" id="PTHR37013:SF3">
    <property type="entry name" value="INTEGRAL MEMBRANE PROTEIN (AFU_ORTHOLOGUE AFUA_1G05950)"/>
    <property type="match status" value="1"/>
</dbReference>
<dbReference type="RefSeq" id="XP_022578036.1">
    <property type="nucleotide sequence ID" value="XM_022723952.1"/>
</dbReference>
<evidence type="ECO:0000259" key="2">
    <source>
        <dbReference type="Pfam" id="PF24802"/>
    </source>
</evidence>
<proteinExistence type="predicted"/>
<feature type="transmembrane region" description="Helical" evidence="1">
    <location>
        <begin position="159"/>
        <end position="181"/>
    </location>
</feature>
<dbReference type="PANTHER" id="PTHR37013">
    <property type="entry name" value="INTEGRAL MEMBRANE PROTEIN (AFU_ORTHOLOGUE AFUA_1G05950)-RELATED"/>
    <property type="match status" value="1"/>
</dbReference>
<name>A0A1L9S8N8_9EURO</name>
<feature type="transmembrane region" description="Helical" evidence="1">
    <location>
        <begin position="202"/>
        <end position="221"/>
    </location>
</feature>
<sequence>MVDYSNPVAGIAGGYTGNSLAVEATIVGLLSCALFGVLELMLAIFSTFHVYRGLYFWSLLVSAGLGVLPQSLGLLLKYFELAPIAAPVTLSTAGWAIMVTGQSLVLYSRLHLVVQNRLVLRLVLGMIVFDALVLQIPQIVFSYGAVFVASHGFLYAYNIWAKVQLTGFFLQEVIISTVFIVQATRLLQAYPRKSVRRTSLRYQLLAINSAIIVMDIALLVLEYLDLFILQTVLKTFFYMVKLKLEFAVLSRLVSMVNHHDPLTLTDSGF</sequence>
<dbReference type="EMBL" id="KV878351">
    <property type="protein sequence ID" value="OJJ43526.1"/>
    <property type="molecule type" value="Genomic_DNA"/>
</dbReference>
<dbReference type="VEuPathDB" id="FungiDB:ASPZODRAFT_135983"/>
<evidence type="ECO:0000256" key="1">
    <source>
        <dbReference type="SAM" id="Phobius"/>
    </source>
</evidence>
<evidence type="ECO:0000313" key="3">
    <source>
        <dbReference type="EMBL" id="OJJ43526.1"/>
    </source>
</evidence>
<keyword evidence="1" id="KW-0812">Transmembrane</keyword>